<dbReference type="Proteomes" id="UP001295444">
    <property type="component" value="Chromosome 03"/>
</dbReference>
<proteinExistence type="predicted"/>
<organism evidence="1 2">
    <name type="scientific">Pelobates cultripes</name>
    <name type="common">Western spadefoot toad</name>
    <dbReference type="NCBI Taxonomy" id="61616"/>
    <lineage>
        <taxon>Eukaryota</taxon>
        <taxon>Metazoa</taxon>
        <taxon>Chordata</taxon>
        <taxon>Craniata</taxon>
        <taxon>Vertebrata</taxon>
        <taxon>Euteleostomi</taxon>
        <taxon>Amphibia</taxon>
        <taxon>Batrachia</taxon>
        <taxon>Anura</taxon>
        <taxon>Pelobatoidea</taxon>
        <taxon>Pelobatidae</taxon>
        <taxon>Pelobates</taxon>
    </lineage>
</organism>
<evidence type="ECO:0000313" key="1">
    <source>
        <dbReference type="EMBL" id="CAH2276098.1"/>
    </source>
</evidence>
<feature type="non-terminal residue" evidence="1">
    <location>
        <position position="179"/>
    </location>
</feature>
<sequence>MEVAHAGKTSLVDLLWTPATYRPKDKSLLPTTKLTIFHWDKLRQNHHDTHKFHPRTPLTALKAISPWLSLHSWVKLGITHIEQVLHEGLIKPFPELQEEFKLTNSSVFPYLQLKSVLPTHVTQNPLLNDPDFKDIASLYDRCWKTPTKPKSISLCYQLILRATPMVIPNFVTQWLVEGA</sequence>
<name>A0AAD1RQ81_PELCU</name>
<evidence type="ECO:0000313" key="2">
    <source>
        <dbReference type="Proteomes" id="UP001295444"/>
    </source>
</evidence>
<gene>
    <name evidence="1" type="ORF">PECUL_23A007573</name>
</gene>
<keyword evidence="2" id="KW-1185">Reference proteome</keyword>
<dbReference type="EMBL" id="OW240914">
    <property type="protein sequence ID" value="CAH2276098.1"/>
    <property type="molecule type" value="Genomic_DNA"/>
</dbReference>
<reference evidence="1" key="1">
    <citation type="submission" date="2022-03" db="EMBL/GenBank/DDBJ databases">
        <authorList>
            <person name="Alioto T."/>
            <person name="Alioto T."/>
            <person name="Gomez Garrido J."/>
        </authorList>
    </citation>
    <scope>NUCLEOTIDE SEQUENCE</scope>
</reference>
<accession>A0AAD1RQ81</accession>
<protein>
    <submittedName>
        <fullName evidence="1">Uncharacterized protein</fullName>
    </submittedName>
</protein>
<dbReference type="AlphaFoldDB" id="A0AAD1RQ81"/>